<dbReference type="NCBIfam" id="NF004751">
    <property type="entry name" value="PRK06080.1-3"/>
    <property type="match status" value="1"/>
</dbReference>
<dbReference type="InterPro" id="IPR000537">
    <property type="entry name" value="UbiA_prenyltransferase"/>
</dbReference>
<dbReference type="OrthoDB" id="9767568at2"/>
<keyword evidence="12" id="KW-1185">Reference proteome</keyword>
<dbReference type="GO" id="GO:0009234">
    <property type="term" value="P:menaquinone biosynthetic process"/>
    <property type="evidence" value="ECO:0007669"/>
    <property type="project" value="UniProtKB-UniRule"/>
</dbReference>
<keyword evidence="3 8" id="KW-1003">Cell membrane</keyword>
<accession>A0A5C1Y536</accession>
<feature type="region of interest" description="Disordered" evidence="10">
    <location>
        <begin position="33"/>
        <end position="79"/>
    </location>
</feature>
<keyword evidence="7 8" id="KW-0472">Membrane</keyword>
<dbReference type="HAMAP" id="MF_01937">
    <property type="entry name" value="MenA_1"/>
    <property type="match status" value="1"/>
</dbReference>
<evidence type="ECO:0000256" key="4">
    <source>
        <dbReference type="ARBA" id="ARBA00022679"/>
    </source>
</evidence>
<dbReference type="Pfam" id="PF01040">
    <property type="entry name" value="UbiA"/>
    <property type="match status" value="1"/>
</dbReference>
<dbReference type="InterPro" id="IPR044878">
    <property type="entry name" value="UbiA_sf"/>
</dbReference>
<feature type="transmembrane region" description="Helical" evidence="8">
    <location>
        <begin position="119"/>
        <end position="139"/>
    </location>
</feature>
<evidence type="ECO:0000256" key="2">
    <source>
        <dbReference type="ARBA" id="ARBA00022428"/>
    </source>
</evidence>
<feature type="transmembrane region" description="Helical" evidence="8">
    <location>
        <begin position="226"/>
        <end position="247"/>
    </location>
</feature>
<comment type="subcellular location">
    <subcellularLocation>
        <location evidence="8">Cell membrane</location>
        <topology evidence="8">Multi-pass membrane protein</topology>
    </subcellularLocation>
    <subcellularLocation>
        <location evidence="1">Membrane</location>
        <topology evidence="1">Multi-pass membrane protein</topology>
    </subcellularLocation>
</comment>
<organism evidence="11 12">
    <name type="scientific">Protaetiibacter larvae</name>
    <dbReference type="NCBI Taxonomy" id="2592654"/>
    <lineage>
        <taxon>Bacteria</taxon>
        <taxon>Bacillati</taxon>
        <taxon>Actinomycetota</taxon>
        <taxon>Actinomycetes</taxon>
        <taxon>Micrococcales</taxon>
        <taxon>Microbacteriaceae</taxon>
        <taxon>Protaetiibacter</taxon>
    </lineage>
</organism>
<feature type="transmembrane region" description="Helical" evidence="8">
    <location>
        <begin position="352"/>
        <end position="369"/>
    </location>
</feature>
<feature type="transmembrane region" description="Helical" evidence="8">
    <location>
        <begin position="170"/>
        <end position="189"/>
    </location>
</feature>
<dbReference type="Gene3D" id="1.20.120.1780">
    <property type="entry name" value="UbiA prenyltransferase"/>
    <property type="match status" value="1"/>
</dbReference>
<feature type="transmembrane region" description="Helical" evidence="8">
    <location>
        <begin position="293"/>
        <end position="316"/>
    </location>
</feature>
<dbReference type="InterPro" id="IPR004657">
    <property type="entry name" value="MenA"/>
</dbReference>
<dbReference type="InterPro" id="IPR026046">
    <property type="entry name" value="UBIAD1"/>
</dbReference>
<dbReference type="PANTHER" id="PTHR13929:SF0">
    <property type="entry name" value="UBIA PRENYLTRANSFERASE DOMAIN-CONTAINING PROTEIN 1"/>
    <property type="match status" value="1"/>
</dbReference>
<gene>
    <name evidence="8" type="primary">menA</name>
    <name evidence="11" type="ORF">FLP23_01580</name>
</gene>
<evidence type="ECO:0000256" key="6">
    <source>
        <dbReference type="ARBA" id="ARBA00022989"/>
    </source>
</evidence>
<dbReference type="EC" id="2.5.1.74" evidence="8 9"/>
<dbReference type="CDD" id="cd13962">
    <property type="entry name" value="PT_UbiA_UBIAD1"/>
    <property type="match status" value="1"/>
</dbReference>
<feature type="transmembrane region" description="Helical" evidence="8">
    <location>
        <begin position="322"/>
        <end position="340"/>
    </location>
</feature>
<evidence type="ECO:0000256" key="7">
    <source>
        <dbReference type="ARBA" id="ARBA00023136"/>
    </source>
</evidence>
<keyword evidence="4 8" id="KW-0808">Transferase</keyword>
<evidence type="ECO:0000256" key="10">
    <source>
        <dbReference type="SAM" id="MobiDB-lite"/>
    </source>
</evidence>
<dbReference type="KEGG" id="lyk:FLP23_01580"/>
<keyword evidence="5 8" id="KW-0812">Transmembrane</keyword>
<protein>
    <recommendedName>
        <fullName evidence="8 9">1,4-dihydroxy-2-naphthoate octaprenyltransferase</fullName>
        <shortName evidence="8">DHNA-octaprenyltransferase</shortName>
        <ecNumber evidence="8 9">2.5.1.74</ecNumber>
    </recommendedName>
</protein>
<comment type="pathway">
    <text evidence="8">Quinol/quinone metabolism; menaquinone biosynthesis; menaquinol from 1,4-dihydroxy-2-naphthoate: step 1/2.</text>
</comment>
<feature type="transmembrane region" description="Helical" evidence="8">
    <location>
        <begin position="253"/>
        <end position="272"/>
    </location>
</feature>
<evidence type="ECO:0000256" key="5">
    <source>
        <dbReference type="ARBA" id="ARBA00022692"/>
    </source>
</evidence>
<comment type="similarity">
    <text evidence="8">Belongs to the MenA family. Type 1 subfamily.</text>
</comment>
<feature type="compositionally biased region" description="Low complexity" evidence="10">
    <location>
        <begin position="39"/>
        <end position="60"/>
    </location>
</feature>
<sequence>MARLRRCHPAETAPAAQVGFSIVAKQQRFDPKALERAKGASAKGGPAKGAPAKAKASGPKNRGRSGRPGGRPPAEASPAQLGDWIGAARPLTLALAIAPVALGTGAAAVLWDGPWYHHWVRALLCLAVAGLLQLGVNYANDYSDGIRGTDAHRVGPARLVGSGRAKPRHVLIAALVFFGLAAIAGLILVIFTQHWWLLAVGAVAIAAAWFYTGGRRPYGYAALGEVAVFVFFGLVAVLGTTFVQAGTVNLESWLGGVSAGLFAAAVLHVNNLRDRAQDKAAGKRTVAVLLGDLGSRVLYAVLVAAPFGILAFFVVFYDNAAYVYFALLAAAPAILIVLTAKTPREYVTALKLTLLTAVAFGLGLGAAIAF</sequence>
<evidence type="ECO:0000313" key="12">
    <source>
        <dbReference type="Proteomes" id="UP000322159"/>
    </source>
</evidence>
<evidence type="ECO:0000256" key="9">
    <source>
        <dbReference type="NCBIfam" id="TIGR00751"/>
    </source>
</evidence>
<evidence type="ECO:0000256" key="1">
    <source>
        <dbReference type="ARBA" id="ARBA00004141"/>
    </source>
</evidence>
<evidence type="ECO:0000313" key="11">
    <source>
        <dbReference type="EMBL" id="QEO08820.1"/>
    </source>
</evidence>
<evidence type="ECO:0000256" key="8">
    <source>
        <dbReference type="HAMAP-Rule" id="MF_01937"/>
    </source>
</evidence>
<comment type="function">
    <text evidence="8">Conversion of 1,4-dihydroxy-2-naphthoate (DHNA) to demethylmenaquinone (DMK).</text>
</comment>
<keyword evidence="6 8" id="KW-1133">Transmembrane helix</keyword>
<dbReference type="AlphaFoldDB" id="A0A5C1Y536"/>
<dbReference type="EMBL" id="CP043504">
    <property type="protein sequence ID" value="QEO08820.1"/>
    <property type="molecule type" value="Genomic_DNA"/>
</dbReference>
<evidence type="ECO:0000256" key="3">
    <source>
        <dbReference type="ARBA" id="ARBA00022475"/>
    </source>
</evidence>
<feature type="transmembrane region" description="Helical" evidence="8">
    <location>
        <begin position="91"/>
        <end position="113"/>
    </location>
</feature>
<keyword evidence="2 8" id="KW-0474">Menaquinone biosynthesis</keyword>
<dbReference type="UniPathway" id="UPA00079">
    <property type="reaction ID" value="UER00168"/>
</dbReference>
<dbReference type="Gene3D" id="1.10.357.140">
    <property type="entry name" value="UbiA prenyltransferase"/>
    <property type="match status" value="1"/>
</dbReference>
<comment type="catalytic activity">
    <reaction evidence="8">
        <text>an all-trans-polyprenyl diphosphate + 1,4-dihydroxy-2-naphthoate + H(+) = a 2-demethylmenaquinol + CO2 + diphosphate</text>
        <dbReference type="Rhea" id="RHEA:26478"/>
        <dbReference type="Rhea" id="RHEA-COMP:9563"/>
        <dbReference type="Rhea" id="RHEA-COMP:9564"/>
        <dbReference type="ChEBI" id="CHEBI:11173"/>
        <dbReference type="ChEBI" id="CHEBI:15378"/>
        <dbReference type="ChEBI" id="CHEBI:16526"/>
        <dbReference type="ChEBI" id="CHEBI:33019"/>
        <dbReference type="ChEBI" id="CHEBI:55437"/>
        <dbReference type="ChEBI" id="CHEBI:58914"/>
        <dbReference type="EC" id="2.5.1.74"/>
    </reaction>
</comment>
<dbReference type="Proteomes" id="UP000322159">
    <property type="component" value="Chromosome"/>
</dbReference>
<dbReference type="GO" id="GO:0005886">
    <property type="term" value="C:plasma membrane"/>
    <property type="evidence" value="ECO:0007669"/>
    <property type="project" value="UniProtKB-SubCell"/>
</dbReference>
<dbReference type="PANTHER" id="PTHR13929">
    <property type="entry name" value="1,4-DIHYDROXY-2-NAPHTHOATE OCTAPRENYLTRANSFERASE"/>
    <property type="match status" value="1"/>
</dbReference>
<proteinExistence type="inferred from homology"/>
<dbReference type="NCBIfam" id="TIGR00751">
    <property type="entry name" value="menA"/>
    <property type="match status" value="1"/>
</dbReference>
<dbReference type="GO" id="GO:0046428">
    <property type="term" value="F:1,4-dihydroxy-2-naphthoate polyprenyltransferase activity"/>
    <property type="evidence" value="ECO:0007669"/>
    <property type="project" value="UniProtKB-UniRule"/>
</dbReference>
<reference evidence="11 12" key="1">
    <citation type="submission" date="2019-09" db="EMBL/GenBank/DDBJ databases">
        <title>Genome sequencing of strain KACC 19322.</title>
        <authorList>
            <person name="Heo J."/>
            <person name="Kim S.-J."/>
            <person name="Kim J.-S."/>
            <person name="Hong S.-B."/>
            <person name="Kwon S.-W."/>
        </authorList>
    </citation>
    <scope>NUCLEOTIDE SEQUENCE [LARGE SCALE GENOMIC DNA]</scope>
    <source>
        <strain evidence="11 12">KACC 19322</strain>
    </source>
</reference>
<dbReference type="GO" id="GO:0042371">
    <property type="term" value="P:vitamin K biosynthetic process"/>
    <property type="evidence" value="ECO:0007669"/>
    <property type="project" value="TreeGrafter"/>
</dbReference>
<name>A0A5C1Y536_9MICO</name>
<feature type="transmembrane region" description="Helical" evidence="8">
    <location>
        <begin position="195"/>
        <end position="214"/>
    </location>
</feature>